<dbReference type="EMBL" id="CP134853">
    <property type="protein sequence ID" value="WNL27754.1"/>
    <property type="molecule type" value="Genomic_DNA"/>
</dbReference>
<dbReference type="EMBL" id="CP134855">
    <property type="protein sequence ID" value="WNL31451.1"/>
    <property type="molecule type" value="Genomic_DNA"/>
</dbReference>
<dbReference type="AlphaFoldDB" id="A0AA96IEV4"/>
<evidence type="ECO:0000313" key="2">
    <source>
        <dbReference type="EMBL" id="WNL31451.1"/>
    </source>
</evidence>
<sequence>MENKFWEYWATFENIENNIHRFDTRVYLKQINNPSNNDICLGAIVGKNPGSARGAISNDLVKIDLQRDQLLRTVKNIFEKAYKKCGKEIPENSYIQVLNLFYLCDADLNNAIKKYENSTSKIDESENKQLSNMKDRFNKINSKKHFYLDPRNDCIKENIPSNIDLAKHTQGMRQEKVIDYISKILK</sequence>
<organism evidence="1">
    <name type="scientific">Arcobacter sp. AZ-2023</name>
    <dbReference type="NCBI Taxonomy" id="3074453"/>
    <lineage>
        <taxon>Bacteria</taxon>
        <taxon>Pseudomonadati</taxon>
        <taxon>Campylobacterota</taxon>
        <taxon>Epsilonproteobacteria</taxon>
        <taxon>Campylobacterales</taxon>
        <taxon>Arcobacteraceae</taxon>
        <taxon>Arcobacter</taxon>
    </lineage>
</organism>
<dbReference type="EMBL" id="CP135130">
    <property type="protein sequence ID" value="WNP37601.1"/>
    <property type="molecule type" value="Genomic_DNA"/>
</dbReference>
<dbReference type="EMBL" id="CP135131">
    <property type="protein sequence ID" value="WNP39693.1"/>
    <property type="molecule type" value="Genomic_DNA"/>
</dbReference>
<proteinExistence type="predicted"/>
<accession>A0AA96IEV4</accession>
<evidence type="ECO:0000313" key="1">
    <source>
        <dbReference type="EMBL" id="WNL27754.1"/>
    </source>
</evidence>
<evidence type="ECO:0000313" key="4">
    <source>
        <dbReference type="EMBL" id="WNP39693.1"/>
    </source>
</evidence>
<evidence type="ECO:0000313" key="3">
    <source>
        <dbReference type="EMBL" id="WNP37601.1"/>
    </source>
</evidence>
<gene>
    <name evidence="3" type="ORF">RJG58_08135</name>
    <name evidence="4" type="ORF">RMP69_08135</name>
    <name evidence="1" type="ORF">RMQ65_10780</name>
    <name evidence="2" type="ORF">RMQ67_08135</name>
</gene>
<reference evidence="1" key="1">
    <citation type="submission" date="2023-09" db="EMBL/GenBank/DDBJ databases">
        <title>Arcobacter tbilisiensis sp. nov. isolated from chicken meat in Tbilisi, Georgia.</title>
        <authorList>
            <person name="Matthias R."/>
            <person name="Zautner A.E."/>
        </authorList>
    </citation>
    <scope>NUCLEOTIDE SEQUENCE</scope>
    <source>
        <strain evidence="3">LEO 101</strain>
        <strain evidence="1">LEO 49</strain>
        <strain evidence="4">LEO 50</strain>
        <strain evidence="2">LEO 53</strain>
    </source>
</reference>
<name>A0AA96IEV4_9BACT</name>
<protein>
    <submittedName>
        <fullName evidence="1">Uncharacterized protein</fullName>
    </submittedName>
</protein>